<feature type="binding site" evidence="9">
    <location>
        <position position="243"/>
    </location>
    <ligand>
        <name>Zn(2+)</name>
        <dbReference type="ChEBI" id="CHEBI:29105"/>
        <note>catalytic</note>
    </ligand>
</feature>
<dbReference type="EC" id="3.5.4.25" evidence="9"/>
<dbReference type="Gene3D" id="3.40.50.10990">
    <property type="entry name" value="GTP cyclohydrolase II"/>
    <property type="match status" value="1"/>
</dbReference>
<evidence type="ECO:0000256" key="3">
    <source>
        <dbReference type="ARBA" id="ARBA00022723"/>
    </source>
</evidence>
<organism evidence="11 12">
    <name type="scientific">Telmatospirillum siberiense</name>
    <dbReference type="NCBI Taxonomy" id="382514"/>
    <lineage>
        <taxon>Bacteria</taxon>
        <taxon>Pseudomonadati</taxon>
        <taxon>Pseudomonadota</taxon>
        <taxon>Alphaproteobacteria</taxon>
        <taxon>Rhodospirillales</taxon>
        <taxon>Rhodospirillaceae</taxon>
        <taxon>Telmatospirillum</taxon>
    </lineage>
</organism>
<evidence type="ECO:0000256" key="8">
    <source>
        <dbReference type="ARBA" id="ARBA00049295"/>
    </source>
</evidence>
<dbReference type="InterPro" id="IPR032677">
    <property type="entry name" value="GTP_cyclohydro_II"/>
</dbReference>
<feature type="binding site" evidence="9">
    <location>
        <position position="330"/>
    </location>
    <ligand>
        <name>GTP</name>
        <dbReference type="ChEBI" id="CHEBI:37565"/>
    </ligand>
</feature>
<dbReference type="InterPro" id="IPR000926">
    <property type="entry name" value="RibA"/>
</dbReference>
<feature type="binding site" evidence="9">
    <location>
        <position position="230"/>
    </location>
    <ligand>
        <name>Zn(2+)</name>
        <dbReference type="ChEBI" id="CHEBI:29105"/>
        <note>catalytic</note>
    </ligand>
</feature>
<keyword evidence="2 9" id="KW-0686">Riboflavin biosynthesis</keyword>
<sequence>MSRSLIVKPVPLPQPPNALVAVDRAVAELRRGGLVQIDAEDGSSVLVLAAEATSAESLTRLTRLSGDSPRVILTGRRAHVLGLIEDVPQVAVVSGPDPLTPVQVAGLANPLGDLRLDPHLTVSADPIPAWAPGAVALAKLSRLLPAVVAAPTTGDHEGLFRVAAGDILAYRPIAARSLKRVAEARVPLADAEEARVVAFRPSDGGIEHLAIIVGHPDRDQPVLTRLHSECFTGDLLGSLRCDCGDQLRGAIALLAKTGGGVLLYLAQEGRGIGLVNKLRAYELQDAGFDTLDANQQLGFDDDERIYLPAAEMLRLLGIQHVRLLTNNPGKVEGLARHGVEVIERVPHVFPSNGHNAAYLHTKATRSGHLF</sequence>
<feature type="binding site" evidence="9">
    <location>
        <begin position="268"/>
        <end position="270"/>
    </location>
    <ligand>
        <name>GTP</name>
        <dbReference type="ChEBI" id="CHEBI:37565"/>
    </ligand>
</feature>
<dbReference type="CDD" id="cd00641">
    <property type="entry name" value="GTP_cyclohydro2"/>
    <property type="match status" value="1"/>
</dbReference>
<dbReference type="Proteomes" id="UP000233293">
    <property type="component" value="Unassembled WGS sequence"/>
</dbReference>
<feature type="domain" description="GTP cyclohydrolase II" evidence="10">
    <location>
        <begin position="180"/>
        <end position="346"/>
    </location>
</feature>
<dbReference type="PANTHER" id="PTHR21327:SF18">
    <property type="entry name" value="3,4-DIHYDROXY-2-BUTANONE 4-PHOSPHATE SYNTHASE"/>
    <property type="match status" value="1"/>
</dbReference>
<feature type="binding site" evidence="9">
    <location>
        <position position="290"/>
    </location>
    <ligand>
        <name>GTP</name>
        <dbReference type="ChEBI" id="CHEBI:37565"/>
    </ligand>
</feature>
<feature type="binding site" evidence="9">
    <location>
        <position position="325"/>
    </location>
    <ligand>
        <name>GTP</name>
        <dbReference type="ChEBI" id="CHEBI:37565"/>
    </ligand>
</feature>
<evidence type="ECO:0000256" key="1">
    <source>
        <dbReference type="ARBA" id="ARBA00004853"/>
    </source>
</evidence>
<dbReference type="GO" id="GO:0008270">
    <property type="term" value="F:zinc ion binding"/>
    <property type="evidence" value="ECO:0007669"/>
    <property type="project" value="UniProtKB-UniRule"/>
</dbReference>
<feature type="active site" description="Proton acceptor" evidence="9">
    <location>
        <position position="302"/>
    </location>
</feature>
<dbReference type="Pfam" id="PF00925">
    <property type="entry name" value="GTP_cyclohydro2"/>
    <property type="match status" value="1"/>
</dbReference>
<comment type="pathway">
    <text evidence="1 9">Cofactor biosynthesis; riboflavin biosynthesis; 5-amino-6-(D-ribitylamino)uracil from GTP: step 1/4.</text>
</comment>
<feature type="binding site" evidence="9">
    <location>
        <begin position="225"/>
        <end position="229"/>
    </location>
    <ligand>
        <name>GTP</name>
        <dbReference type="ChEBI" id="CHEBI:37565"/>
    </ligand>
</feature>
<dbReference type="GO" id="GO:0003935">
    <property type="term" value="F:GTP cyclohydrolase II activity"/>
    <property type="evidence" value="ECO:0007669"/>
    <property type="project" value="UniProtKB-UniRule"/>
</dbReference>
<dbReference type="UniPathway" id="UPA00275">
    <property type="reaction ID" value="UER00400"/>
</dbReference>
<evidence type="ECO:0000313" key="11">
    <source>
        <dbReference type="EMBL" id="PKU21789.1"/>
    </source>
</evidence>
<evidence type="ECO:0000256" key="9">
    <source>
        <dbReference type="HAMAP-Rule" id="MF_00179"/>
    </source>
</evidence>
<dbReference type="GO" id="GO:0005525">
    <property type="term" value="F:GTP binding"/>
    <property type="evidence" value="ECO:0007669"/>
    <property type="project" value="UniProtKB-KW"/>
</dbReference>
<evidence type="ECO:0000256" key="6">
    <source>
        <dbReference type="ARBA" id="ARBA00022833"/>
    </source>
</evidence>
<evidence type="ECO:0000259" key="10">
    <source>
        <dbReference type="Pfam" id="PF00925"/>
    </source>
</evidence>
<dbReference type="GO" id="GO:0009231">
    <property type="term" value="P:riboflavin biosynthetic process"/>
    <property type="evidence" value="ECO:0007669"/>
    <property type="project" value="UniProtKB-UniRule"/>
</dbReference>
<keyword evidence="6 9" id="KW-0862">Zinc</keyword>
<feature type="binding site" evidence="9">
    <location>
        <position position="246"/>
    </location>
    <ligand>
        <name>GTP</name>
        <dbReference type="ChEBI" id="CHEBI:37565"/>
    </ligand>
</feature>
<proteinExistence type="inferred from homology"/>
<evidence type="ECO:0000256" key="4">
    <source>
        <dbReference type="ARBA" id="ARBA00022741"/>
    </source>
</evidence>
<keyword evidence="12" id="KW-1185">Reference proteome</keyword>
<dbReference type="AlphaFoldDB" id="A0A2N3PN14"/>
<dbReference type="GO" id="GO:0005829">
    <property type="term" value="C:cytosol"/>
    <property type="evidence" value="ECO:0007669"/>
    <property type="project" value="TreeGrafter"/>
</dbReference>
<feature type="binding site" evidence="9">
    <location>
        <position position="241"/>
    </location>
    <ligand>
        <name>Zn(2+)</name>
        <dbReference type="ChEBI" id="CHEBI:29105"/>
        <note>catalytic</note>
    </ligand>
</feature>
<name>A0A2N3PN14_9PROT</name>
<dbReference type="NCBIfam" id="TIGR00505">
    <property type="entry name" value="ribA"/>
    <property type="match status" value="1"/>
</dbReference>
<comment type="caution">
    <text evidence="11">The sequence shown here is derived from an EMBL/GenBank/DDBJ whole genome shotgun (WGS) entry which is preliminary data.</text>
</comment>
<dbReference type="FunFam" id="3.40.50.10990:FF:000002">
    <property type="entry name" value="GTP cyclohydrolase-2"/>
    <property type="match status" value="1"/>
</dbReference>
<evidence type="ECO:0000256" key="7">
    <source>
        <dbReference type="ARBA" id="ARBA00023134"/>
    </source>
</evidence>
<keyword evidence="3 9" id="KW-0479">Metal-binding</keyword>
<comment type="similarity">
    <text evidence="9">Belongs to the GTP cyclohydrolase II family.</text>
</comment>
<comment type="function">
    <text evidence="9">Catalyzes the conversion of GTP to 2,5-diamino-6-ribosylamino-4(3H)-pyrimidinone 5'-phosphate (DARP), formate and pyrophosphate.</text>
</comment>
<dbReference type="OrthoDB" id="9793111at2"/>
<dbReference type="RefSeq" id="WP_101253399.1">
    <property type="nucleotide sequence ID" value="NZ_PIUM01000044.1"/>
</dbReference>
<keyword evidence="7 9" id="KW-0342">GTP-binding</keyword>
<dbReference type="NCBIfam" id="NF001591">
    <property type="entry name" value="PRK00393.1"/>
    <property type="match status" value="1"/>
</dbReference>
<evidence type="ECO:0000256" key="2">
    <source>
        <dbReference type="ARBA" id="ARBA00022619"/>
    </source>
</evidence>
<dbReference type="PANTHER" id="PTHR21327">
    <property type="entry name" value="GTP CYCLOHYDROLASE II-RELATED"/>
    <property type="match status" value="1"/>
</dbReference>
<accession>A0A2N3PN14</accession>
<comment type="catalytic activity">
    <reaction evidence="8 9">
        <text>GTP + 4 H2O = 2,5-diamino-6-hydroxy-4-(5-phosphoribosylamino)-pyrimidine + formate + 2 phosphate + 3 H(+)</text>
        <dbReference type="Rhea" id="RHEA:23704"/>
        <dbReference type="ChEBI" id="CHEBI:15377"/>
        <dbReference type="ChEBI" id="CHEBI:15378"/>
        <dbReference type="ChEBI" id="CHEBI:15740"/>
        <dbReference type="ChEBI" id="CHEBI:37565"/>
        <dbReference type="ChEBI" id="CHEBI:43474"/>
        <dbReference type="ChEBI" id="CHEBI:58614"/>
        <dbReference type="EC" id="3.5.4.25"/>
    </reaction>
</comment>
<gene>
    <name evidence="9 11" type="primary">ribA</name>
    <name evidence="11" type="ORF">CWS72_25085</name>
</gene>
<feature type="active site" description="Nucleophile" evidence="9">
    <location>
        <position position="304"/>
    </location>
</feature>
<comment type="cofactor">
    <cofactor evidence="9">
        <name>Zn(2+)</name>
        <dbReference type="ChEBI" id="CHEBI:29105"/>
    </cofactor>
    <text evidence="9">Binds 1 zinc ion per subunit.</text>
</comment>
<reference evidence="12" key="1">
    <citation type="submission" date="2017-12" db="EMBL/GenBank/DDBJ databases">
        <title>Draft genome sequence of Telmatospirillum siberiense 26-4b1T, an acidotolerant peatland alphaproteobacterium potentially involved in sulfur cycling.</title>
        <authorList>
            <person name="Hausmann B."/>
            <person name="Pjevac P."/>
            <person name="Schreck K."/>
            <person name="Herbold C.W."/>
            <person name="Daims H."/>
            <person name="Wagner M."/>
            <person name="Pester M."/>
            <person name="Loy A."/>
        </authorList>
    </citation>
    <scope>NUCLEOTIDE SEQUENCE [LARGE SCALE GENOMIC DNA]</scope>
    <source>
        <strain evidence="12">26-4b1</strain>
    </source>
</reference>
<protein>
    <recommendedName>
        <fullName evidence="9">GTP cyclohydrolase-2</fullName>
        <ecNumber evidence="9">3.5.4.25</ecNumber>
    </recommendedName>
    <alternativeName>
        <fullName evidence="9">GTP cyclohydrolase II</fullName>
    </alternativeName>
</protein>
<evidence type="ECO:0000256" key="5">
    <source>
        <dbReference type="ARBA" id="ARBA00022801"/>
    </source>
</evidence>
<dbReference type="HAMAP" id="MF_00179">
    <property type="entry name" value="RibA"/>
    <property type="match status" value="1"/>
</dbReference>
<dbReference type="SUPFAM" id="SSF142695">
    <property type="entry name" value="RibA-like"/>
    <property type="match status" value="1"/>
</dbReference>
<dbReference type="InterPro" id="IPR036144">
    <property type="entry name" value="RibA-like_sf"/>
</dbReference>
<dbReference type="EMBL" id="PIUM01000044">
    <property type="protein sequence ID" value="PKU21789.1"/>
    <property type="molecule type" value="Genomic_DNA"/>
</dbReference>
<evidence type="ECO:0000313" key="12">
    <source>
        <dbReference type="Proteomes" id="UP000233293"/>
    </source>
</evidence>
<keyword evidence="5 9" id="KW-0378">Hydrolase</keyword>
<keyword evidence="4 9" id="KW-0547">Nucleotide-binding</keyword>